<comment type="similarity">
    <text evidence="1">Belongs to the glycosyl hydrolase 3 family.</text>
</comment>
<evidence type="ECO:0000259" key="3">
    <source>
        <dbReference type="SMART" id="SM01217"/>
    </source>
</evidence>
<name>A0ABP5FJ03_9ACTN</name>
<protein>
    <submittedName>
        <fullName evidence="4">Glycoside hydrolase family 3 C-terminal domain-containing protein</fullName>
    </submittedName>
</protein>
<dbReference type="Pfam" id="PF14310">
    <property type="entry name" value="Fn3-like"/>
    <property type="match status" value="1"/>
</dbReference>
<dbReference type="SUPFAM" id="SSF52279">
    <property type="entry name" value="Beta-D-glucan exohydrolase, C-terminal domain"/>
    <property type="match status" value="1"/>
</dbReference>
<dbReference type="RefSeq" id="WP_344665727.1">
    <property type="nucleotide sequence ID" value="NZ_BAAAQN010000011.1"/>
</dbReference>
<dbReference type="PRINTS" id="PR00133">
    <property type="entry name" value="GLHYDRLASE3"/>
</dbReference>
<dbReference type="InterPro" id="IPR013783">
    <property type="entry name" value="Ig-like_fold"/>
</dbReference>
<sequence length="751" mass="78793">MTARPADPVLSALTLEQKAALTSGADFWHTEAVPAAGVPSALVADGPHGLRKQPEDGDHLGLGNSIPATCFPPAVALACSWDPALVRRVGAALGAEAASERVSVLLGPGVNIKRSPLCGRNFEYYSEDPFLTGRLGAAFVDGVQSRGVGTSLKHFAANNQETDRMRVSAEVDERTLREIYLAAFEHVVTTAKPTTVMSAYNKLNGVYATEHSRLLTEILRGEWGFDGAVVSDWGAVADRVASLAGGTDLQMPPDGSDDDVVAAVRAGRLDEAVLDQAVRRLLGVLERTARGRAGGAAEYDRDAHHALAHEAALSGAVLLKNADGVLPLAEQGPGRIAVIGEFARTPRYQGAGSSQVVPTRLDDALAAVERIAGADRIVFEPGFRLDGVPDAGLVADAVRCAAACETAVLFLGLPAAFESEGFDRADILLPADQQALLAAVHAANPRTVVVLSNGGVVSVADWESHAAAVLEGWLLGQAGGSALADLLFGRANPAGHLTETIPLRLQDVPSYLHFPGGEGQVVYGEGVFVGYRGYDTAQQDVAYPFGHGLSYTEFDLSALNLAETGPNRFTATFTVTNTGPVAGAVVPQVYVHDVVASVARPEQELKGFARVHLAPGESTVVRVGLDERAFAYWSTREDRWKVEAGIAEIRVGLSSRDVRLREQVRLPGDGIGPVLDASSTLDEWLDDGIAAAVLDAAGGPGLKAVLAGMSPGMRRAVGAMPMRALAVFGLGFTGDSLPRLLDAYTEARNLA</sequence>
<evidence type="ECO:0000313" key="5">
    <source>
        <dbReference type="Proteomes" id="UP001500751"/>
    </source>
</evidence>
<evidence type="ECO:0000256" key="2">
    <source>
        <dbReference type="ARBA" id="ARBA00022801"/>
    </source>
</evidence>
<dbReference type="PANTHER" id="PTHR42715">
    <property type="entry name" value="BETA-GLUCOSIDASE"/>
    <property type="match status" value="1"/>
</dbReference>
<dbReference type="InterPro" id="IPR036881">
    <property type="entry name" value="Glyco_hydro_3_C_sf"/>
</dbReference>
<dbReference type="SMART" id="SM01217">
    <property type="entry name" value="Fn3_like"/>
    <property type="match status" value="1"/>
</dbReference>
<reference evidence="5" key="1">
    <citation type="journal article" date="2019" name="Int. J. Syst. Evol. Microbiol.">
        <title>The Global Catalogue of Microorganisms (GCM) 10K type strain sequencing project: providing services to taxonomists for standard genome sequencing and annotation.</title>
        <authorList>
            <consortium name="The Broad Institute Genomics Platform"/>
            <consortium name="The Broad Institute Genome Sequencing Center for Infectious Disease"/>
            <person name="Wu L."/>
            <person name="Ma J."/>
        </authorList>
    </citation>
    <scope>NUCLEOTIDE SEQUENCE [LARGE SCALE GENOMIC DNA]</scope>
    <source>
        <strain evidence="5">JCM 16014</strain>
    </source>
</reference>
<dbReference type="InterPro" id="IPR002772">
    <property type="entry name" value="Glyco_hydro_3_C"/>
</dbReference>
<dbReference type="Proteomes" id="UP001500751">
    <property type="component" value="Unassembled WGS sequence"/>
</dbReference>
<dbReference type="SUPFAM" id="SSF51445">
    <property type="entry name" value="(Trans)glycosidases"/>
    <property type="match status" value="1"/>
</dbReference>
<keyword evidence="2 4" id="KW-0378">Hydrolase</keyword>
<accession>A0ABP5FJ03</accession>
<dbReference type="InterPro" id="IPR017853">
    <property type="entry name" value="GH"/>
</dbReference>
<dbReference type="InterPro" id="IPR036962">
    <property type="entry name" value="Glyco_hydro_3_N_sf"/>
</dbReference>
<gene>
    <name evidence="4" type="ORF">GCM10009839_25240</name>
</gene>
<dbReference type="Pfam" id="PF01915">
    <property type="entry name" value="Glyco_hydro_3_C"/>
    <property type="match status" value="1"/>
</dbReference>
<dbReference type="Pfam" id="PF00933">
    <property type="entry name" value="Glyco_hydro_3"/>
    <property type="match status" value="1"/>
</dbReference>
<dbReference type="InterPro" id="IPR026891">
    <property type="entry name" value="Fn3-like"/>
</dbReference>
<evidence type="ECO:0000256" key="1">
    <source>
        <dbReference type="ARBA" id="ARBA00005336"/>
    </source>
</evidence>
<dbReference type="GO" id="GO:0016787">
    <property type="term" value="F:hydrolase activity"/>
    <property type="evidence" value="ECO:0007669"/>
    <property type="project" value="UniProtKB-KW"/>
</dbReference>
<comment type="caution">
    <text evidence="4">The sequence shown here is derived from an EMBL/GenBank/DDBJ whole genome shotgun (WGS) entry which is preliminary data.</text>
</comment>
<evidence type="ECO:0000313" key="4">
    <source>
        <dbReference type="EMBL" id="GAA2025890.1"/>
    </source>
</evidence>
<dbReference type="PANTHER" id="PTHR42715:SF10">
    <property type="entry name" value="BETA-GLUCOSIDASE"/>
    <property type="match status" value="1"/>
</dbReference>
<dbReference type="Gene3D" id="3.20.20.300">
    <property type="entry name" value="Glycoside hydrolase, family 3, N-terminal domain"/>
    <property type="match status" value="1"/>
</dbReference>
<dbReference type="InterPro" id="IPR001764">
    <property type="entry name" value="Glyco_hydro_3_N"/>
</dbReference>
<organism evidence="4 5">
    <name type="scientific">Catenulispora yoronensis</name>
    <dbReference type="NCBI Taxonomy" id="450799"/>
    <lineage>
        <taxon>Bacteria</taxon>
        <taxon>Bacillati</taxon>
        <taxon>Actinomycetota</taxon>
        <taxon>Actinomycetes</taxon>
        <taxon>Catenulisporales</taxon>
        <taxon>Catenulisporaceae</taxon>
        <taxon>Catenulispora</taxon>
    </lineage>
</organism>
<keyword evidence="5" id="KW-1185">Reference proteome</keyword>
<dbReference type="EMBL" id="BAAAQN010000011">
    <property type="protein sequence ID" value="GAA2025890.1"/>
    <property type="molecule type" value="Genomic_DNA"/>
</dbReference>
<proteinExistence type="inferred from homology"/>
<dbReference type="Gene3D" id="3.40.50.1700">
    <property type="entry name" value="Glycoside hydrolase family 3 C-terminal domain"/>
    <property type="match status" value="1"/>
</dbReference>
<dbReference type="InterPro" id="IPR050288">
    <property type="entry name" value="Cellulose_deg_GH3"/>
</dbReference>
<dbReference type="Gene3D" id="2.60.40.10">
    <property type="entry name" value="Immunoglobulins"/>
    <property type="match status" value="1"/>
</dbReference>
<feature type="domain" description="Fibronectin type III-like" evidence="3">
    <location>
        <begin position="585"/>
        <end position="655"/>
    </location>
</feature>